<sequence length="437" mass="47896">MPSISSFEQLVHADLVRGLRDIGILAPNSIQSRAIPLGLSGRDVLVCAQTGSGKTLTFLLPILNRLLESSQRQAEQKGKGAGRKGLKGGRSKGKLGKEDFLEGRQQSNVLAVILAPTEQLAQQVAQVAEHLLSSCKQMHRSRIQLKYVNHLQSARENADRVNNGMCLIVGTPDIVIKQFETCDAQILAIDEADLLLCEGSSIAGSANGADFQNRQRITNSLLEGMHSAQLFLTMAHLTEQREKELLSRFPHIQQVGHTGVLVPTLRQCFHYFRGDESSKKSKLLWILSEAEKEDPDTDGATIIFCATSAKAIELQAYLLERWKTSSLHEESTKMLSLSEVADIIQSFRDGATQILVATDMSVRGLDFPFLRHVILYDVPADATAFVHCAGRTARSGNTGLVTCIVEEGNALETNFDGKAIHSLKDAPQLSFKTNQIL</sequence>
<dbReference type="CDD" id="cd18787">
    <property type="entry name" value="SF2_C_DEAD"/>
    <property type="match status" value="1"/>
</dbReference>
<feature type="compositionally biased region" description="Basic residues" evidence="5">
    <location>
        <begin position="80"/>
        <end position="94"/>
    </location>
</feature>
<proteinExistence type="predicted"/>
<gene>
    <name evidence="8" type="ORF">CCMP2556_LOCUS12154</name>
</gene>
<evidence type="ECO:0008006" key="10">
    <source>
        <dbReference type="Google" id="ProtNLM"/>
    </source>
</evidence>
<dbReference type="EMBL" id="CAXAMN010005858">
    <property type="protein sequence ID" value="CAK9015579.1"/>
    <property type="molecule type" value="Genomic_DNA"/>
</dbReference>
<dbReference type="Pfam" id="PF00271">
    <property type="entry name" value="Helicase_C"/>
    <property type="match status" value="1"/>
</dbReference>
<evidence type="ECO:0000256" key="3">
    <source>
        <dbReference type="ARBA" id="ARBA00022806"/>
    </source>
</evidence>
<evidence type="ECO:0000259" key="7">
    <source>
        <dbReference type="PROSITE" id="PS51194"/>
    </source>
</evidence>
<evidence type="ECO:0000256" key="2">
    <source>
        <dbReference type="ARBA" id="ARBA00022801"/>
    </source>
</evidence>
<evidence type="ECO:0000256" key="5">
    <source>
        <dbReference type="SAM" id="MobiDB-lite"/>
    </source>
</evidence>
<evidence type="ECO:0000313" key="9">
    <source>
        <dbReference type="Proteomes" id="UP001642484"/>
    </source>
</evidence>
<evidence type="ECO:0000256" key="1">
    <source>
        <dbReference type="ARBA" id="ARBA00022741"/>
    </source>
</evidence>
<feature type="domain" description="Helicase C-terminal" evidence="7">
    <location>
        <begin position="282"/>
        <end position="437"/>
    </location>
</feature>
<evidence type="ECO:0000256" key="4">
    <source>
        <dbReference type="ARBA" id="ARBA00022840"/>
    </source>
</evidence>
<dbReference type="SMART" id="SM00490">
    <property type="entry name" value="HELICc"/>
    <property type="match status" value="1"/>
</dbReference>
<dbReference type="PROSITE" id="PS51192">
    <property type="entry name" value="HELICASE_ATP_BIND_1"/>
    <property type="match status" value="1"/>
</dbReference>
<reference evidence="8 9" key="1">
    <citation type="submission" date="2024-02" db="EMBL/GenBank/DDBJ databases">
        <authorList>
            <person name="Chen Y."/>
            <person name="Shah S."/>
            <person name="Dougan E. K."/>
            <person name="Thang M."/>
            <person name="Chan C."/>
        </authorList>
    </citation>
    <scope>NUCLEOTIDE SEQUENCE [LARGE SCALE GENOMIC DNA]</scope>
</reference>
<evidence type="ECO:0000313" key="8">
    <source>
        <dbReference type="EMBL" id="CAK9015579.1"/>
    </source>
</evidence>
<protein>
    <recommendedName>
        <fullName evidence="10">RNA helicase</fullName>
    </recommendedName>
</protein>
<dbReference type="PANTHER" id="PTHR47959">
    <property type="entry name" value="ATP-DEPENDENT RNA HELICASE RHLE-RELATED"/>
    <property type="match status" value="1"/>
</dbReference>
<dbReference type="InterPro" id="IPR027417">
    <property type="entry name" value="P-loop_NTPase"/>
</dbReference>
<dbReference type="SUPFAM" id="SSF52540">
    <property type="entry name" value="P-loop containing nucleoside triphosphate hydrolases"/>
    <property type="match status" value="1"/>
</dbReference>
<dbReference type="Proteomes" id="UP001642484">
    <property type="component" value="Unassembled WGS sequence"/>
</dbReference>
<dbReference type="PROSITE" id="PS51194">
    <property type="entry name" value="HELICASE_CTER"/>
    <property type="match status" value="1"/>
</dbReference>
<comment type="caution">
    <text evidence="8">The sequence shown here is derived from an EMBL/GenBank/DDBJ whole genome shotgun (WGS) entry which is preliminary data.</text>
</comment>
<feature type="domain" description="Helicase ATP-binding" evidence="6">
    <location>
        <begin position="35"/>
        <end position="206"/>
    </location>
</feature>
<dbReference type="InterPro" id="IPR014001">
    <property type="entry name" value="Helicase_ATP-bd"/>
</dbReference>
<feature type="region of interest" description="Disordered" evidence="5">
    <location>
        <begin position="71"/>
        <end position="98"/>
    </location>
</feature>
<keyword evidence="4" id="KW-0067">ATP-binding</keyword>
<dbReference type="PANTHER" id="PTHR47959:SF1">
    <property type="entry name" value="ATP-DEPENDENT RNA HELICASE DBPA"/>
    <property type="match status" value="1"/>
</dbReference>
<keyword evidence="3" id="KW-0347">Helicase</keyword>
<keyword evidence="9" id="KW-1185">Reference proteome</keyword>
<dbReference type="SMART" id="SM00487">
    <property type="entry name" value="DEXDc"/>
    <property type="match status" value="1"/>
</dbReference>
<accession>A0ABP0JNB8</accession>
<dbReference type="InterPro" id="IPR001650">
    <property type="entry name" value="Helicase_C-like"/>
</dbReference>
<keyword evidence="2" id="KW-0378">Hydrolase</keyword>
<organism evidence="8 9">
    <name type="scientific">Durusdinium trenchii</name>
    <dbReference type="NCBI Taxonomy" id="1381693"/>
    <lineage>
        <taxon>Eukaryota</taxon>
        <taxon>Sar</taxon>
        <taxon>Alveolata</taxon>
        <taxon>Dinophyceae</taxon>
        <taxon>Suessiales</taxon>
        <taxon>Symbiodiniaceae</taxon>
        <taxon>Durusdinium</taxon>
    </lineage>
</organism>
<name>A0ABP0JNB8_9DINO</name>
<dbReference type="InterPro" id="IPR050079">
    <property type="entry name" value="DEAD_box_RNA_helicase"/>
</dbReference>
<dbReference type="InterPro" id="IPR011545">
    <property type="entry name" value="DEAD/DEAH_box_helicase_dom"/>
</dbReference>
<evidence type="ECO:0000259" key="6">
    <source>
        <dbReference type="PROSITE" id="PS51192"/>
    </source>
</evidence>
<dbReference type="Gene3D" id="3.40.50.300">
    <property type="entry name" value="P-loop containing nucleotide triphosphate hydrolases"/>
    <property type="match status" value="2"/>
</dbReference>
<keyword evidence="1" id="KW-0547">Nucleotide-binding</keyword>
<dbReference type="Pfam" id="PF00270">
    <property type="entry name" value="DEAD"/>
    <property type="match status" value="1"/>
</dbReference>